<keyword evidence="2" id="KW-1185">Reference proteome</keyword>
<organism evidence="1 2">
    <name type="scientific">Colwellia maritima</name>
    <dbReference type="NCBI Taxonomy" id="2912588"/>
    <lineage>
        <taxon>Bacteria</taxon>
        <taxon>Pseudomonadati</taxon>
        <taxon>Pseudomonadota</taxon>
        <taxon>Gammaproteobacteria</taxon>
        <taxon>Alteromonadales</taxon>
        <taxon>Colwelliaceae</taxon>
        <taxon>Colwellia</taxon>
    </lineage>
</organism>
<accession>A0ABS9WWM6</accession>
<dbReference type="Pfam" id="PF13589">
    <property type="entry name" value="HATPase_c_3"/>
    <property type="match status" value="1"/>
</dbReference>
<protein>
    <submittedName>
        <fullName evidence="1">ATP-binding protein</fullName>
    </submittedName>
</protein>
<keyword evidence="1" id="KW-0547">Nucleotide-binding</keyword>
<sequence length="715" mass="80482">MNLSSLGYIDENYNFIENMDVSYMSFASLKFGGKLIEELSQKIPSSLFALNELIKNSYDAFSPDVTIKISPTKQMITISDRGNGMATNEIKSLFHIAKSTKNYGHEIEQDGIKRLTQGSKGLGFLSAFKFGDKVEWVTCRNGVRSSFSVRKSDLVSKEDVLGVEIPITTDSHIEDGTIITIHTSKEEIDELLLDLSDERVSEKLAATIIDKSFNINIEIENKQKIVSTNILKPFKQENEDSQLFYVTYDTFTEKVEFFHKGHLVKSLPFSIESADYGISLELVLFHFQNGKNSKTVSYLNRRVHDDALYPLVYINNNLFNNIVIFDPDVLRKKKSGETLAQMIGRVSILSQSEDLEFNSDRTNFVDNNLTRSLTTNLSLLNKFVQTNAAELKKELRNNKTKVPTGKASPNTVTKKPKSKAALIHLDRKKPTNYYIPSEQIELEEYIFQVKDSNGEDVKKDDVDIYVDNQILISRILESVESPCEIGVVYKYEDESTGLVSTDLCLSFEKQLSIISGKDQEKSLFTIQSGSGYTVQLETVSSLIFAIDKAYSTRSREDYLPLIACSIRAIFEISSDKLLKEHKQLFSSLNMSNFSKATKKELGDELSLNVIHIIALLKKNPKLRTKIAKVIDISYATFTNMLDINVFKSAVKISHVGAHQSTRFLSKPKIEVGADICGHLAVICDVLINIEKGELNALGVSKVRESDLNQYFDVSV</sequence>
<dbReference type="GO" id="GO:0005524">
    <property type="term" value="F:ATP binding"/>
    <property type="evidence" value="ECO:0007669"/>
    <property type="project" value="UniProtKB-KW"/>
</dbReference>
<proteinExistence type="predicted"/>
<dbReference type="SUPFAM" id="SSF55874">
    <property type="entry name" value="ATPase domain of HSP90 chaperone/DNA topoisomerase II/histidine kinase"/>
    <property type="match status" value="1"/>
</dbReference>
<name>A0ABS9WWM6_9GAMM</name>
<evidence type="ECO:0000313" key="2">
    <source>
        <dbReference type="Proteomes" id="UP001139646"/>
    </source>
</evidence>
<gene>
    <name evidence="1" type="ORF">L3081_01850</name>
</gene>
<comment type="caution">
    <text evidence="1">The sequence shown here is derived from an EMBL/GenBank/DDBJ whole genome shotgun (WGS) entry which is preliminary data.</text>
</comment>
<evidence type="ECO:0000313" key="1">
    <source>
        <dbReference type="EMBL" id="MCI2282367.1"/>
    </source>
</evidence>
<dbReference type="Proteomes" id="UP001139646">
    <property type="component" value="Unassembled WGS sequence"/>
</dbReference>
<dbReference type="Gene3D" id="3.30.565.10">
    <property type="entry name" value="Histidine kinase-like ATPase, C-terminal domain"/>
    <property type="match status" value="1"/>
</dbReference>
<reference evidence="1" key="1">
    <citation type="submission" date="2022-01" db="EMBL/GenBank/DDBJ databases">
        <title>Colwellia maritima, isolated from seawater.</title>
        <authorList>
            <person name="Kristyanto S."/>
            <person name="Jung J."/>
            <person name="Jeon C.O."/>
        </authorList>
    </citation>
    <scope>NUCLEOTIDE SEQUENCE</scope>
    <source>
        <strain evidence="1">MSW7</strain>
    </source>
</reference>
<keyword evidence="1" id="KW-0067">ATP-binding</keyword>
<dbReference type="RefSeq" id="WP_242283026.1">
    <property type="nucleotide sequence ID" value="NZ_JAKKSL010000001.1"/>
</dbReference>
<dbReference type="EMBL" id="JAKKSL010000001">
    <property type="protein sequence ID" value="MCI2282367.1"/>
    <property type="molecule type" value="Genomic_DNA"/>
</dbReference>
<dbReference type="InterPro" id="IPR036890">
    <property type="entry name" value="HATPase_C_sf"/>
</dbReference>